<feature type="domain" description="CCDC93 coiled-coil" evidence="5">
    <location>
        <begin position="164"/>
        <end position="573"/>
    </location>
</feature>
<dbReference type="InterPro" id="IPR019159">
    <property type="entry name" value="CCDC93_CC"/>
</dbReference>
<dbReference type="GO" id="GO:0006893">
    <property type="term" value="P:Golgi to plasma membrane transport"/>
    <property type="evidence" value="ECO:0007669"/>
    <property type="project" value="TreeGrafter"/>
</dbReference>
<dbReference type="PANTHER" id="PTHR16441:SF0">
    <property type="entry name" value="COILED-COIL DOMAIN-CONTAINING PROTEIN 93"/>
    <property type="match status" value="1"/>
</dbReference>
<organism evidence="8 9">
    <name type="scientific">Rotaria socialis</name>
    <dbReference type="NCBI Taxonomy" id="392032"/>
    <lineage>
        <taxon>Eukaryota</taxon>
        <taxon>Metazoa</taxon>
        <taxon>Spiralia</taxon>
        <taxon>Gnathifera</taxon>
        <taxon>Rotifera</taxon>
        <taxon>Eurotatoria</taxon>
        <taxon>Bdelloidea</taxon>
        <taxon>Philodinida</taxon>
        <taxon>Philodinidae</taxon>
        <taxon>Rotaria</taxon>
    </lineage>
</organism>
<protein>
    <recommendedName>
        <fullName evidence="2">Coiled-coil domain-containing protein 93</fullName>
    </recommendedName>
</protein>
<evidence type="ECO:0000256" key="3">
    <source>
        <dbReference type="ARBA" id="ARBA00023054"/>
    </source>
</evidence>
<dbReference type="Pfam" id="PF09762">
    <property type="entry name" value="CCDC93_CC"/>
    <property type="match status" value="1"/>
</dbReference>
<comment type="similarity">
    <text evidence="1">Belongs to the CCDC93 family.</text>
</comment>
<comment type="caution">
    <text evidence="8">The sequence shown here is derived from an EMBL/GenBank/DDBJ whole genome shotgun (WGS) entry which is preliminary data.</text>
</comment>
<feature type="coiled-coil region" evidence="4">
    <location>
        <begin position="285"/>
        <end position="390"/>
    </location>
</feature>
<evidence type="ECO:0000256" key="4">
    <source>
        <dbReference type="SAM" id="Coils"/>
    </source>
</evidence>
<dbReference type="EMBL" id="CAJNYU010003282">
    <property type="protein sequence ID" value="CAF3658000.1"/>
    <property type="molecule type" value="Genomic_DNA"/>
</dbReference>
<sequence length="575" mass="67540">MAMLGKFDVREDPEQKAKCDETMELLLAAGYFRVRIKGLSDFDKVVGGLAWSIQACNFAVDIDVLYQENATLGQKLELTERIILVLSRMKCSHRIEPHQIQGEDFIHIFPVVQWLVKRVFERRADIGDLNRAYALNQYDKQFNEAVNDTESMPFKEHIQDIRIRHRPKRRFRCLDSKKKQLNNTDERRKRVHSTLVEFGQMHQLLNTSAGNEKPEQDVDALIKNMVDEKSKIATQIVNSLVTQQQDTLRGIIEDFEEKEKARLEEALLSEGGQQQLAIRTFKVQLNKQLERIGKLQKDIDELQNRKEQTKNSALEVKEQYEKLREEIEEIERQTENVDPEALKRVEALVADYETTKKEENERRTLYKDEKTILEEELEKLQARLNASSDMDTPENEKMKQIQEQYQAVSDRIQSQRLVMAKKVREISALSRRIDDIPSSNELAQYRQAFFQLFNQSAVLYRQTKQNYTLYNTFTDMIDYMTKEIKLIESIHEGYPQAIGSSSSREHFLKQLESIAESVKQSRMKIEQRQQKEKSKRDTLKIQFAQLIEKARQYAKVLKDFQEAIRENEHLTSKPK</sequence>
<dbReference type="InterPro" id="IPR039116">
    <property type="entry name" value="CCDC93"/>
</dbReference>
<evidence type="ECO:0000313" key="9">
    <source>
        <dbReference type="Proteomes" id="UP000663862"/>
    </source>
</evidence>
<evidence type="ECO:0000256" key="1">
    <source>
        <dbReference type="ARBA" id="ARBA00007219"/>
    </source>
</evidence>
<dbReference type="Pfam" id="PF21673">
    <property type="entry name" value="CCDC93_N"/>
    <property type="match status" value="1"/>
</dbReference>
<evidence type="ECO:0000256" key="2">
    <source>
        <dbReference type="ARBA" id="ARBA00016765"/>
    </source>
</evidence>
<proteinExistence type="inferred from homology"/>
<gene>
    <name evidence="7" type="ORF">FME351_LOCUS24887</name>
    <name evidence="8" type="ORF">TSG867_LOCUS23593</name>
</gene>
<accession>A0A820XRL9</accession>
<reference evidence="8" key="1">
    <citation type="submission" date="2021-02" db="EMBL/GenBank/DDBJ databases">
        <authorList>
            <person name="Nowell W R."/>
        </authorList>
    </citation>
    <scope>NUCLEOTIDE SEQUENCE</scope>
</reference>
<evidence type="ECO:0000313" key="7">
    <source>
        <dbReference type="EMBL" id="CAF3658000.1"/>
    </source>
</evidence>
<feature type="domain" description="CCDC93 N-terminal" evidence="6">
    <location>
        <begin position="14"/>
        <end position="120"/>
    </location>
</feature>
<dbReference type="Proteomes" id="UP000663862">
    <property type="component" value="Unassembled WGS sequence"/>
</dbReference>
<evidence type="ECO:0000259" key="6">
    <source>
        <dbReference type="Pfam" id="PF21673"/>
    </source>
</evidence>
<evidence type="ECO:0000313" key="8">
    <source>
        <dbReference type="EMBL" id="CAF4535618.1"/>
    </source>
</evidence>
<dbReference type="Proteomes" id="UP000663869">
    <property type="component" value="Unassembled WGS sequence"/>
</dbReference>
<dbReference type="AlphaFoldDB" id="A0A820XRL9"/>
<dbReference type="InterPro" id="IPR048747">
    <property type="entry name" value="CCDC93_N"/>
</dbReference>
<evidence type="ECO:0000259" key="5">
    <source>
        <dbReference type="Pfam" id="PF09762"/>
    </source>
</evidence>
<name>A0A820XRL9_9BILA</name>
<dbReference type="EMBL" id="CAJOBQ010002049">
    <property type="protein sequence ID" value="CAF4535618.1"/>
    <property type="molecule type" value="Genomic_DNA"/>
</dbReference>
<dbReference type="PANTHER" id="PTHR16441">
    <property type="entry name" value="FIDIPIDINE"/>
    <property type="match status" value="1"/>
</dbReference>
<keyword evidence="3 4" id="KW-0175">Coiled coil</keyword>